<evidence type="ECO:0000259" key="7">
    <source>
        <dbReference type="Pfam" id="PF25520"/>
    </source>
</evidence>
<dbReference type="FunFam" id="1.25.40.20:FF:000448">
    <property type="entry name" value="ankyrin repeat domain-containing protein 50"/>
    <property type="match status" value="1"/>
</dbReference>
<feature type="compositionally biased region" description="Polar residues" evidence="5">
    <location>
        <begin position="1439"/>
        <end position="1452"/>
    </location>
</feature>
<dbReference type="SMART" id="SM00248">
    <property type="entry name" value="ANK"/>
    <property type="match status" value="17"/>
</dbReference>
<dbReference type="FunFam" id="1.25.40.20:FF:000739">
    <property type="entry name" value="Ankyrin repeat domain 50"/>
    <property type="match status" value="1"/>
</dbReference>
<dbReference type="InterPro" id="IPR051165">
    <property type="entry name" value="Multifunctional_ANK_Repeat"/>
</dbReference>
<dbReference type="PROSITE" id="PS50088">
    <property type="entry name" value="ANK_REPEAT"/>
    <property type="match status" value="17"/>
</dbReference>
<evidence type="ECO:0000313" key="9">
    <source>
        <dbReference type="Ensembl" id="ENSBGRP00000015790.1"/>
    </source>
</evidence>
<feature type="repeat" description="ANK" evidence="4">
    <location>
        <begin position="791"/>
        <end position="823"/>
    </location>
</feature>
<name>A0A8B9X5Y2_BOSMU</name>
<feature type="repeat" description="ANK" evidence="4">
    <location>
        <begin position="824"/>
        <end position="856"/>
    </location>
</feature>
<feature type="compositionally biased region" description="Polar residues" evidence="5">
    <location>
        <begin position="1249"/>
        <end position="1276"/>
    </location>
</feature>
<evidence type="ECO:0000256" key="5">
    <source>
        <dbReference type="SAM" id="MobiDB-lite"/>
    </source>
</evidence>
<dbReference type="Pfam" id="PF25520">
    <property type="entry name" value="AAA_lid_TANC1"/>
    <property type="match status" value="1"/>
</dbReference>
<evidence type="ECO:0000256" key="3">
    <source>
        <dbReference type="ARBA" id="ARBA00023043"/>
    </source>
</evidence>
<dbReference type="InterPro" id="IPR002110">
    <property type="entry name" value="Ankyrin_rpt"/>
</dbReference>
<dbReference type="Pfam" id="PF00023">
    <property type="entry name" value="Ank"/>
    <property type="match status" value="2"/>
</dbReference>
<feature type="compositionally biased region" description="Low complexity" evidence="5">
    <location>
        <begin position="1278"/>
        <end position="1294"/>
    </location>
</feature>
<feature type="repeat" description="ANK" evidence="4">
    <location>
        <begin position="956"/>
        <end position="988"/>
    </location>
</feature>
<dbReference type="GO" id="GO:0032456">
    <property type="term" value="P:endocytic recycling"/>
    <property type="evidence" value="ECO:0007669"/>
    <property type="project" value="Ensembl"/>
</dbReference>
<dbReference type="Pfam" id="PF12796">
    <property type="entry name" value="Ank_2"/>
    <property type="match status" value="5"/>
</dbReference>
<dbReference type="PRINTS" id="PR01415">
    <property type="entry name" value="ANKYRIN"/>
</dbReference>
<feature type="compositionally biased region" description="Polar residues" evidence="5">
    <location>
        <begin position="1131"/>
        <end position="1150"/>
    </location>
</feature>
<keyword evidence="3 4" id="KW-0040">ANK repeat</keyword>
<keyword evidence="2" id="KW-0677">Repeat</keyword>
<dbReference type="Proteomes" id="UP000694520">
    <property type="component" value="Chromosome 16"/>
</dbReference>
<reference evidence="9" key="2">
    <citation type="submission" date="2025-05" db="UniProtKB">
        <authorList>
            <consortium name="Ensembl"/>
        </authorList>
    </citation>
    <scope>IDENTIFICATION</scope>
</reference>
<gene>
    <name evidence="9" type="primary">ANKRD50</name>
</gene>
<dbReference type="Pfam" id="PF25521">
    <property type="entry name" value="WHD_TANC1"/>
    <property type="match status" value="1"/>
</dbReference>
<dbReference type="Ensembl" id="ENSBGRT00000018268.1">
    <property type="protein sequence ID" value="ENSBGRP00000015812.1"/>
    <property type="gene ID" value="ENSBGRG00000009949.1"/>
</dbReference>
<feature type="repeat" description="ANK" evidence="4">
    <location>
        <begin position="923"/>
        <end position="955"/>
    </location>
</feature>
<dbReference type="PANTHER" id="PTHR24123">
    <property type="entry name" value="ANKYRIN REPEAT-CONTAINING"/>
    <property type="match status" value="1"/>
</dbReference>
<evidence type="ECO:0000259" key="8">
    <source>
        <dbReference type="Pfam" id="PF25521"/>
    </source>
</evidence>
<feature type="repeat" description="ANK" evidence="4">
    <location>
        <begin position="1055"/>
        <end position="1087"/>
    </location>
</feature>
<feature type="repeat" description="ANK" evidence="4">
    <location>
        <begin position="989"/>
        <end position="1021"/>
    </location>
</feature>
<feature type="repeat" description="ANK" evidence="4">
    <location>
        <begin position="1022"/>
        <end position="1054"/>
    </location>
</feature>
<dbReference type="FunFam" id="1.25.40.20:FF:000355">
    <property type="entry name" value="Ankyrin repeat domain-containing protein 50"/>
    <property type="match status" value="1"/>
</dbReference>
<keyword evidence="10" id="KW-1185">Reference proteome</keyword>
<feature type="repeat" description="ANK" evidence="4">
    <location>
        <begin position="758"/>
        <end position="790"/>
    </location>
</feature>
<feature type="domain" description="TANC1/2-like AAA+ ATPase lid" evidence="7">
    <location>
        <begin position="266"/>
        <end position="350"/>
    </location>
</feature>
<feature type="repeat" description="ANK" evidence="4">
    <location>
        <begin position="1088"/>
        <end position="1114"/>
    </location>
</feature>
<keyword evidence="1" id="KW-0597">Phosphoprotein</keyword>
<dbReference type="InterPro" id="IPR036770">
    <property type="entry name" value="Ankyrin_rpt-contain_sf"/>
</dbReference>
<feature type="repeat" description="ANK" evidence="4">
    <location>
        <begin position="654"/>
        <end position="686"/>
    </location>
</feature>
<feature type="region of interest" description="Disordered" evidence="5">
    <location>
        <begin position="1429"/>
        <end position="1452"/>
    </location>
</feature>
<feature type="compositionally biased region" description="Low complexity" evidence="5">
    <location>
        <begin position="1188"/>
        <end position="1211"/>
    </location>
</feature>
<dbReference type="Gene3D" id="1.25.40.20">
    <property type="entry name" value="Ankyrin repeat-containing domain"/>
    <property type="match status" value="7"/>
</dbReference>
<feature type="repeat" description="ANK" evidence="4">
    <location>
        <begin position="857"/>
        <end position="889"/>
    </location>
</feature>
<dbReference type="InterPro" id="IPR058056">
    <property type="entry name" value="WH_TANC1/2"/>
</dbReference>
<dbReference type="PROSITE" id="PS50297">
    <property type="entry name" value="ANK_REP_REGION"/>
    <property type="match status" value="16"/>
</dbReference>
<feature type="repeat" description="ANK" evidence="4">
    <location>
        <begin position="890"/>
        <end position="922"/>
    </location>
</feature>
<evidence type="ECO:0000259" key="6">
    <source>
        <dbReference type="Pfam" id="PF24883"/>
    </source>
</evidence>
<feature type="repeat" description="ANK" evidence="4">
    <location>
        <begin position="720"/>
        <end position="757"/>
    </location>
</feature>
<feature type="domain" description="TANC1/2-like winged helix" evidence="8">
    <location>
        <begin position="351"/>
        <end position="475"/>
    </location>
</feature>
<feature type="region of interest" description="Disordered" evidence="5">
    <location>
        <begin position="1119"/>
        <end position="1211"/>
    </location>
</feature>
<evidence type="ECO:0000256" key="2">
    <source>
        <dbReference type="ARBA" id="ARBA00022737"/>
    </source>
</evidence>
<dbReference type="GeneTree" id="ENSGT00940000155116"/>
<dbReference type="Pfam" id="PF24883">
    <property type="entry name" value="NPHP3_N"/>
    <property type="match status" value="1"/>
</dbReference>
<feature type="repeat" description="ANK" evidence="4">
    <location>
        <begin position="687"/>
        <end position="719"/>
    </location>
</feature>
<dbReference type="SUPFAM" id="SSF48403">
    <property type="entry name" value="Ankyrin repeat"/>
    <property type="match status" value="2"/>
</dbReference>
<feature type="repeat" description="ANK" evidence="4">
    <location>
        <begin position="555"/>
        <end position="587"/>
    </location>
</feature>
<reference evidence="9" key="1">
    <citation type="submission" date="2019-05" db="EMBL/GenBank/DDBJ databases">
        <authorList>
            <person name="Zhang S."/>
            <person name="Liu J."/>
        </authorList>
    </citation>
    <scope>NUCLEOTIDE SEQUENCE [LARGE SCALE GENOMIC DNA]</scope>
</reference>
<feature type="domain" description="Nephrocystin 3-like N-terminal" evidence="6">
    <location>
        <begin position="85"/>
        <end position="210"/>
    </location>
</feature>
<evidence type="ECO:0000256" key="4">
    <source>
        <dbReference type="PROSITE-ProRule" id="PRU00023"/>
    </source>
</evidence>
<protein>
    <submittedName>
        <fullName evidence="9">Ankyrin repeat domain containing 50</fullName>
    </submittedName>
</protein>
<organism evidence="9 10">
    <name type="scientific">Bos mutus grunniens</name>
    <name type="common">Wild yak</name>
    <name type="synonym">Bos grunniens</name>
    <dbReference type="NCBI Taxonomy" id="30521"/>
    <lineage>
        <taxon>Eukaryota</taxon>
        <taxon>Metazoa</taxon>
        <taxon>Chordata</taxon>
        <taxon>Craniata</taxon>
        <taxon>Vertebrata</taxon>
        <taxon>Euteleostomi</taxon>
        <taxon>Mammalia</taxon>
        <taxon>Eutheria</taxon>
        <taxon>Laurasiatheria</taxon>
        <taxon>Artiodactyla</taxon>
        <taxon>Ruminantia</taxon>
        <taxon>Pecora</taxon>
        <taxon>Bovidae</taxon>
        <taxon>Bovinae</taxon>
        <taxon>Bos</taxon>
    </lineage>
</organism>
<feature type="region of interest" description="Disordered" evidence="5">
    <location>
        <begin position="1228"/>
        <end position="1307"/>
    </location>
</feature>
<dbReference type="PANTHER" id="PTHR24123:SF65">
    <property type="entry name" value="ANKYRIN REPEAT DOMAIN-CONTAINING PROTEIN 50"/>
    <property type="match status" value="1"/>
</dbReference>
<dbReference type="Ensembl" id="ENSBGRT00000018242.1">
    <property type="protein sequence ID" value="ENSBGRP00000015790.1"/>
    <property type="gene ID" value="ENSBGRG00000009949.1"/>
</dbReference>
<accession>A0A8B9X5Y2</accession>
<proteinExistence type="predicted"/>
<feature type="repeat" description="ANK" evidence="4">
    <location>
        <begin position="621"/>
        <end position="653"/>
    </location>
</feature>
<evidence type="ECO:0000313" key="10">
    <source>
        <dbReference type="Proteomes" id="UP000694520"/>
    </source>
</evidence>
<dbReference type="InterPro" id="IPR056884">
    <property type="entry name" value="NPHP3-like_N"/>
</dbReference>
<feature type="repeat" description="ANK" evidence="4">
    <location>
        <begin position="588"/>
        <end position="620"/>
    </location>
</feature>
<evidence type="ECO:0000256" key="1">
    <source>
        <dbReference type="ARBA" id="ARBA00022553"/>
    </source>
</evidence>
<sequence>MLANVDGKKPIMTNPWEEKVCKMAQTSLLQGKQFYCREWVFHKLQHCLQEKTNCCNSAVNTPPLVMNSGNNASVVSGKGAAWGVLLVGGPGSGKTALCTELLWPSSPTSLQRGLHRQALAFHFCKAQDSDTLCVGGFIRGLVAQICRSGLLQGYEDKLRDPAVQSLLQPGECERNPAEAFKRCVLLPLLGMKPPQQSLYLLVDSVDEGCNITEGEQTSTSLSGTVAELLAGHHEFFPPWLLLLCSARKQSKAVTKMFTGFRKISLDDLRKAYIVKDVQQYILHRLDQEEALRQHLTKETAEMLNQLHIKSSGCFLYLERVLDGVVENFIMLREIRDIPGTLNGLYLWLCQRLFVRKQFAKVQPILNVILAACRPLTITELYHAVWTKNMSLTLEDFQRKLDVLSKLLVDGLGNTKILFHYSFAEWLLDVKHCTQKYLCNAAEGHRMLAMSYTCQAKNLTPLEAQEFALHLINSNLQLETAELALWMIWNGTPVRDSLSTLIPKEQEVLQLLVKAGAHVNSEDDRTSCIVRQALEREDSIRTLLDNGASVNQCDSNGRTLLANAAYSGNLDVVNLLVSRGADLEIEDAHGHTPLTLAARQGHTKVVNCLIGCGANINHTDQDGWTALRSAAWGGHTEVVSALLYAGVKVDCADADSRTALRAAAWGGHEDIVLNLLQHGAEVNKADNEGRTALIAAAYMGHREIVEHLLDHGAEVNHEDVDGRTALSVAALCVPASKGHASVVSLLIDRGAEVDHCDKDGMTPLLVAAYEGHVDVVDLLLEGGADVDHTDNNGRTPLLAAASMGHASVVNTLLFWGAAVDSIDSEGRTVLSIASAQGNVEVVRTLLDRGLDENHRDDAGWTPLHMAAFEGHRLICEALIEQGARTNEIDNDGRIPFILASQEGHYDCVQILLENKSNIDQRGYDGRNALRVAALEGHRDIVELLFSHGADVNYKDADGRPTLYILALENQLTMAEYFLENGANVEASDAEGRTALHVSCWQGHLEMVQVLITYHADVNAADNEKRSALQSAAWQGHVKVVQLLIEHGAVVDHTCNQGATALCIAAQEGHIDVVQVLLEHGADPNHADQFGRTAMRVAAKNGHSQIIKLLEKYGASSLNGCSPSPVHTMEQKPLQSVSSKMQSLTIKSNSSGSTGGGEAQPSLRSLPNGPAHAFSSPSESPDSTVDRQKSSLSNNSLKSSKNSSLRTTSSTATAQTVPIDSFHSLSFTEQIQQHSLPRSRSRQSIVSPSSTTQSLGQSHHSPSSEFEWSQVKPSLKSTKTNKGGKSENSNKSGSAGKKAKQNNSSQPKVLEYEMTQFDKRGPTAKSGTSVPSKQMPADSQCKIMIPSAQPEIGRSQQQFLIHQQSGEQKKRNGIMTNPNYHLQSNQVFLGRVSVPRTIQDRGHQEVLEGYPSSETELSLKQALKLQIEGSDPSFNYKKETPLSNNSLKSSKIHL</sequence>
<dbReference type="InterPro" id="IPR058018">
    <property type="entry name" value="AAA_lid_TANC1/2"/>
</dbReference>